<feature type="domain" description="Prepilin type IV endopeptidase peptidase" evidence="7">
    <location>
        <begin position="8"/>
        <end position="111"/>
    </location>
</feature>
<accession>A0A109B8U9</accession>
<dbReference type="AlphaFoldDB" id="A0A109B8U9"/>
<name>A0A109B8U9_HYPSL</name>
<evidence type="ECO:0000256" key="5">
    <source>
        <dbReference type="ARBA" id="ARBA00023136"/>
    </source>
</evidence>
<evidence type="ECO:0000256" key="1">
    <source>
        <dbReference type="ARBA" id="ARBA00004651"/>
    </source>
</evidence>
<dbReference type="PANTHER" id="PTHR36506:SF1">
    <property type="entry name" value="PREFLAGELLIN PEPTIDASE"/>
    <property type="match status" value="1"/>
</dbReference>
<evidence type="ECO:0000256" key="6">
    <source>
        <dbReference type="SAM" id="Phobius"/>
    </source>
</evidence>
<keyword evidence="3 6" id="KW-0812">Transmembrane</keyword>
<sequence>MSLHVLSLFFPFAMLYAAAMDVFTMRIRNHVSVAIAAAFPVVALIAGLSGQQVLMHFGIGAAVLLITMALFAFRLMGGGDAKLIPAAAVWMGYEQILPFIVYMTLFGGALSLFVVLYRSFPAAALPLPQWALRLHQPGYAIPYGVAIAAGALIAYPLTTVAMKLAS</sequence>
<dbReference type="GO" id="GO:0005886">
    <property type="term" value="C:plasma membrane"/>
    <property type="evidence" value="ECO:0007669"/>
    <property type="project" value="UniProtKB-SubCell"/>
</dbReference>
<evidence type="ECO:0000313" key="8">
    <source>
        <dbReference type="EMBL" id="KWT64235.1"/>
    </source>
</evidence>
<dbReference type="PATRIC" id="fig|121290.4.peg.1861"/>
<evidence type="ECO:0000256" key="3">
    <source>
        <dbReference type="ARBA" id="ARBA00022692"/>
    </source>
</evidence>
<evidence type="ECO:0000256" key="2">
    <source>
        <dbReference type="ARBA" id="ARBA00022475"/>
    </source>
</evidence>
<dbReference type="EMBL" id="LMTR01000094">
    <property type="protein sequence ID" value="KWT64235.1"/>
    <property type="molecule type" value="Genomic_DNA"/>
</dbReference>
<reference evidence="8 9" key="1">
    <citation type="submission" date="2015-10" db="EMBL/GenBank/DDBJ databases">
        <title>Transcriptomic analysis of a linuron degrading triple-species bacterial consortium.</title>
        <authorList>
            <person name="Albers P."/>
        </authorList>
    </citation>
    <scope>NUCLEOTIDE SEQUENCE [LARGE SCALE GENOMIC DNA]</scope>
    <source>
        <strain evidence="8 9">WDL6</strain>
    </source>
</reference>
<dbReference type="Pfam" id="PF01478">
    <property type="entry name" value="Peptidase_A24"/>
    <property type="match status" value="1"/>
</dbReference>
<feature type="transmembrane region" description="Helical" evidence="6">
    <location>
        <begin position="6"/>
        <end position="24"/>
    </location>
</feature>
<protein>
    <submittedName>
        <fullName evidence="8">Type IV prepilin peptidase TadV/CpaA</fullName>
    </submittedName>
</protein>
<organism evidence="8 9">
    <name type="scientific">Hyphomicrobium sulfonivorans</name>
    <dbReference type="NCBI Taxonomy" id="121290"/>
    <lineage>
        <taxon>Bacteria</taxon>
        <taxon>Pseudomonadati</taxon>
        <taxon>Pseudomonadota</taxon>
        <taxon>Alphaproteobacteria</taxon>
        <taxon>Hyphomicrobiales</taxon>
        <taxon>Hyphomicrobiaceae</taxon>
        <taxon>Hyphomicrobium</taxon>
    </lineage>
</organism>
<dbReference type="PANTHER" id="PTHR36506">
    <property type="entry name" value="PREFLAGELLIN PEPTIDASE"/>
    <property type="match status" value="1"/>
</dbReference>
<evidence type="ECO:0000259" key="7">
    <source>
        <dbReference type="Pfam" id="PF01478"/>
    </source>
</evidence>
<proteinExistence type="predicted"/>
<keyword evidence="2" id="KW-1003">Cell membrane</keyword>
<evidence type="ECO:0000313" key="9">
    <source>
        <dbReference type="Proteomes" id="UP000059074"/>
    </source>
</evidence>
<dbReference type="RefSeq" id="WP_083509900.1">
    <property type="nucleotide sequence ID" value="NZ_LMTR01000094.1"/>
</dbReference>
<keyword evidence="9" id="KW-1185">Reference proteome</keyword>
<comment type="subcellular location">
    <subcellularLocation>
        <location evidence="1">Cell membrane</location>
        <topology evidence="1">Multi-pass membrane protein</topology>
    </subcellularLocation>
</comment>
<dbReference type="GO" id="GO:0004190">
    <property type="term" value="F:aspartic-type endopeptidase activity"/>
    <property type="evidence" value="ECO:0007669"/>
    <property type="project" value="InterPro"/>
</dbReference>
<dbReference type="OrthoDB" id="5329005at2"/>
<dbReference type="Gene3D" id="1.20.120.1220">
    <property type="match status" value="1"/>
</dbReference>
<keyword evidence="5 6" id="KW-0472">Membrane</keyword>
<feature type="transmembrane region" description="Helical" evidence="6">
    <location>
        <begin position="31"/>
        <end position="48"/>
    </location>
</feature>
<dbReference type="InterPro" id="IPR000045">
    <property type="entry name" value="Prepilin_IV_endopep_pep"/>
</dbReference>
<keyword evidence="4 6" id="KW-1133">Transmembrane helix</keyword>
<feature type="transmembrane region" description="Helical" evidence="6">
    <location>
        <begin position="54"/>
        <end position="75"/>
    </location>
</feature>
<dbReference type="Proteomes" id="UP000059074">
    <property type="component" value="Unassembled WGS sequence"/>
</dbReference>
<feature type="transmembrane region" description="Helical" evidence="6">
    <location>
        <begin position="96"/>
        <end position="120"/>
    </location>
</feature>
<dbReference type="InterPro" id="IPR052218">
    <property type="entry name" value="Preflagellin_Peptidase"/>
</dbReference>
<evidence type="ECO:0000256" key="4">
    <source>
        <dbReference type="ARBA" id="ARBA00022989"/>
    </source>
</evidence>
<gene>
    <name evidence="8" type="ORF">APY04_3499</name>
</gene>
<comment type="caution">
    <text evidence="8">The sequence shown here is derived from an EMBL/GenBank/DDBJ whole genome shotgun (WGS) entry which is preliminary data.</text>
</comment>
<dbReference type="STRING" id="121290.APY04_3499"/>
<feature type="transmembrane region" description="Helical" evidence="6">
    <location>
        <begin position="140"/>
        <end position="162"/>
    </location>
</feature>